<dbReference type="GO" id="GO:0032259">
    <property type="term" value="P:methylation"/>
    <property type="evidence" value="ECO:0007669"/>
    <property type="project" value="UniProtKB-KW"/>
</dbReference>
<dbReference type="EMBL" id="CP136864">
    <property type="protein sequence ID" value="WOJ94845.1"/>
    <property type="molecule type" value="Genomic_DNA"/>
</dbReference>
<accession>A0ABZ0I8Q6</accession>
<dbReference type="InterPro" id="IPR048647">
    <property type="entry name" value="RlmA_N"/>
</dbReference>
<dbReference type="GO" id="GO:0008168">
    <property type="term" value="F:methyltransferase activity"/>
    <property type="evidence" value="ECO:0007669"/>
    <property type="project" value="UniProtKB-KW"/>
</dbReference>
<keyword evidence="3" id="KW-0808">Transferase</keyword>
<evidence type="ECO:0000313" key="3">
    <source>
        <dbReference type="EMBL" id="WOJ94845.1"/>
    </source>
</evidence>
<proteinExistence type="predicted"/>
<dbReference type="RefSeq" id="WP_407349479.1">
    <property type="nucleotide sequence ID" value="NZ_CP136864.1"/>
</dbReference>
<feature type="domain" description="Methyltransferase" evidence="1">
    <location>
        <begin position="94"/>
        <end position="181"/>
    </location>
</feature>
<keyword evidence="3" id="KW-0489">Methyltransferase</keyword>
<evidence type="ECO:0000259" key="1">
    <source>
        <dbReference type="Pfam" id="PF13649"/>
    </source>
</evidence>
<gene>
    <name evidence="3" type="ORF">R0135_06660</name>
</gene>
<sequence length="278" mass="30480">MAFRSHAALCCPLDGLPLEVHEGSVRCPNKHVFDIAKQGYVNLLSAQDKRSKDPGDSQAMIAARHRFLEAGHYAPVADCIADLLLPLINHESVIVDAGCGEAYYLGRLRESIFGSGGPEPQFIGFDISKWAMQTAARRFSASWLVASNRNIPLRDASVDILIDMFGFPDFASFHRIIKPGGLMLRVHAGANHLLELRQIIYPELKERTPSATIPDGFSVLQKQHLGFTVSGLGRQSIGDLLLMTPHLFRASADGKRRAAALESLSPSVDVSLELLKRD</sequence>
<dbReference type="InterPro" id="IPR041698">
    <property type="entry name" value="Methyltransf_25"/>
</dbReference>
<feature type="domain" description="23S rRNA (guanine(745)-N(1))-methyltransferase N-terminal" evidence="2">
    <location>
        <begin position="10"/>
        <end position="52"/>
    </location>
</feature>
<dbReference type="InterPro" id="IPR029063">
    <property type="entry name" value="SAM-dependent_MTases_sf"/>
</dbReference>
<dbReference type="Pfam" id="PF21302">
    <property type="entry name" value="Zn_ribbon_RlmA"/>
    <property type="match status" value="1"/>
</dbReference>
<dbReference type="Proteomes" id="UP001626537">
    <property type="component" value="Chromosome"/>
</dbReference>
<dbReference type="Gene3D" id="3.40.50.150">
    <property type="entry name" value="Vaccinia Virus protein VP39"/>
    <property type="match status" value="1"/>
</dbReference>
<name>A0ABZ0I8Q6_9GAMM</name>
<protein>
    <submittedName>
        <fullName evidence="3">Methyltransferase domain-containing protein</fullName>
    </submittedName>
</protein>
<dbReference type="PIRSF" id="PIRSF018249">
    <property type="entry name" value="MyrA_prd"/>
    <property type="match status" value="1"/>
</dbReference>
<dbReference type="InterPro" id="IPR016718">
    <property type="entry name" value="rRNA_m1G-MeTrfase_A_prd"/>
</dbReference>
<evidence type="ECO:0000313" key="4">
    <source>
        <dbReference type="Proteomes" id="UP001626537"/>
    </source>
</evidence>
<dbReference type="Pfam" id="PF13649">
    <property type="entry name" value="Methyltransf_25"/>
    <property type="match status" value="1"/>
</dbReference>
<reference evidence="3 4" key="1">
    <citation type="submission" date="2023-10" db="EMBL/GenBank/DDBJ databases">
        <title>Two novel species belonging to the OM43/NOR5 clade.</title>
        <authorList>
            <person name="Park M."/>
        </authorList>
    </citation>
    <scope>NUCLEOTIDE SEQUENCE [LARGE SCALE GENOMIC DNA]</scope>
    <source>
        <strain evidence="3 4">IMCC43200</strain>
    </source>
</reference>
<dbReference type="SUPFAM" id="SSF53335">
    <property type="entry name" value="S-adenosyl-L-methionine-dependent methyltransferases"/>
    <property type="match status" value="1"/>
</dbReference>
<organism evidence="3 4">
    <name type="scientific">Congregibacter variabilis</name>
    <dbReference type="NCBI Taxonomy" id="3081200"/>
    <lineage>
        <taxon>Bacteria</taxon>
        <taxon>Pseudomonadati</taxon>
        <taxon>Pseudomonadota</taxon>
        <taxon>Gammaproteobacteria</taxon>
        <taxon>Cellvibrionales</taxon>
        <taxon>Halieaceae</taxon>
        <taxon>Congregibacter</taxon>
    </lineage>
</organism>
<evidence type="ECO:0000259" key="2">
    <source>
        <dbReference type="Pfam" id="PF21302"/>
    </source>
</evidence>
<keyword evidence="4" id="KW-1185">Reference proteome</keyword>